<name>A0A5A7PJI1_STRAF</name>
<dbReference type="EMBL" id="BKCP01004628">
    <property type="protein sequence ID" value="GER32786.1"/>
    <property type="molecule type" value="Genomic_DNA"/>
</dbReference>
<feature type="region of interest" description="Disordered" evidence="1">
    <location>
        <begin position="173"/>
        <end position="213"/>
    </location>
</feature>
<sequence>MAVDVCTEITSPRISFSYDLKDMDFVPVENHGRRPDSFLLNPAVDFDLCRGLLPHEISSADELFANGKILPVQIKRPNITPPGPIPAQTKPNPNTAPENGQNDAASNNENTEKKRLVEFLSNGDEDGEIEKPPPSAAAAERPFWQFRRSSSADSESGRVGGLLRIRSLHFLTRSNSTGSVPNPNPPGLSRAIGKQQSQKEGSEDRRSSSPAATASPNLCHYYYPYNYDNNKCNINGDGNTTQYRRGSLRKSGSRSGVDSKNAVRFNPVLNIAPAYIGKDYSDRLD</sequence>
<feature type="compositionally biased region" description="Polar residues" evidence="1">
    <location>
        <begin position="89"/>
        <end position="109"/>
    </location>
</feature>
<dbReference type="Proteomes" id="UP000325081">
    <property type="component" value="Unassembled WGS sequence"/>
</dbReference>
<dbReference type="PANTHER" id="PTHR36757:SF1">
    <property type="entry name" value="GENOME ASSEMBLY, CHROMOSOME: A04"/>
    <property type="match status" value="1"/>
</dbReference>
<dbReference type="AlphaFoldDB" id="A0A5A7PJI1"/>
<evidence type="ECO:0000256" key="1">
    <source>
        <dbReference type="SAM" id="MobiDB-lite"/>
    </source>
</evidence>
<dbReference type="OrthoDB" id="1923860at2759"/>
<evidence type="ECO:0000313" key="3">
    <source>
        <dbReference type="Proteomes" id="UP000325081"/>
    </source>
</evidence>
<comment type="caution">
    <text evidence="2">The sequence shown here is derived from an EMBL/GenBank/DDBJ whole genome shotgun (WGS) entry which is preliminary data.</text>
</comment>
<keyword evidence="2" id="KW-0378">Hydrolase</keyword>
<organism evidence="2 3">
    <name type="scientific">Striga asiatica</name>
    <name type="common">Asiatic witchweed</name>
    <name type="synonym">Buchnera asiatica</name>
    <dbReference type="NCBI Taxonomy" id="4170"/>
    <lineage>
        <taxon>Eukaryota</taxon>
        <taxon>Viridiplantae</taxon>
        <taxon>Streptophyta</taxon>
        <taxon>Embryophyta</taxon>
        <taxon>Tracheophyta</taxon>
        <taxon>Spermatophyta</taxon>
        <taxon>Magnoliopsida</taxon>
        <taxon>eudicotyledons</taxon>
        <taxon>Gunneridae</taxon>
        <taxon>Pentapetalae</taxon>
        <taxon>asterids</taxon>
        <taxon>lamiids</taxon>
        <taxon>Lamiales</taxon>
        <taxon>Orobanchaceae</taxon>
        <taxon>Buchnereae</taxon>
        <taxon>Striga</taxon>
    </lineage>
</organism>
<dbReference type="GO" id="GO:0016787">
    <property type="term" value="F:hydrolase activity"/>
    <property type="evidence" value="ECO:0007669"/>
    <property type="project" value="UniProtKB-KW"/>
</dbReference>
<feature type="region of interest" description="Disordered" evidence="1">
    <location>
        <begin position="122"/>
        <end position="141"/>
    </location>
</feature>
<reference evidence="3" key="1">
    <citation type="journal article" date="2019" name="Curr. Biol.">
        <title>Genome Sequence of Striga asiatica Provides Insight into the Evolution of Plant Parasitism.</title>
        <authorList>
            <person name="Yoshida S."/>
            <person name="Kim S."/>
            <person name="Wafula E.K."/>
            <person name="Tanskanen J."/>
            <person name="Kim Y.M."/>
            <person name="Honaas L."/>
            <person name="Yang Z."/>
            <person name="Spallek T."/>
            <person name="Conn C.E."/>
            <person name="Ichihashi Y."/>
            <person name="Cheong K."/>
            <person name="Cui S."/>
            <person name="Der J.P."/>
            <person name="Gundlach H."/>
            <person name="Jiao Y."/>
            <person name="Hori C."/>
            <person name="Ishida J.K."/>
            <person name="Kasahara H."/>
            <person name="Kiba T."/>
            <person name="Kim M.S."/>
            <person name="Koo N."/>
            <person name="Laohavisit A."/>
            <person name="Lee Y.H."/>
            <person name="Lumba S."/>
            <person name="McCourt P."/>
            <person name="Mortimer J.C."/>
            <person name="Mutuku J.M."/>
            <person name="Nomura T."/>
            <person name="Sasaki-Sekimoto Y."/>
            <person name="Seto Y."/>
            <person name="Wang Y."/>
            <person name="Wakatake T."/>
            <person name="Sakakibara H."/>
            <person name="Demura T."/>
            <person name="Yamaguchi S."/>
            <person name="Yoneyama K."/>
            <person name="Manabe R.I."/>
            <person name="Nelson D.C."/>
            <person name="Schulman A.H."/>
            <person name="Timko M.P."/>
            <person name="dePamphilis C.W."/>
            <person name="Choi D."/>
            <person name="Shirasu K."/>
        </authorList>
    </citation>
    <scope>NUCLEOTIDE SEQUENCE [LARGE SCALE GENOMIC DNA]</scope>
    <source>
        <strain evidence="3">cv. UVA1</strain>
    </source>
</reference>
<proteinExistence type="predicted"/>
<accession>A0A5A7PJI1</accession>
<dbReference type="PANTHER" id="PTHR36757">
    <property type="entry name" value="BNAANNG22500D PROTEIN"/>
    <property type="match status" value="1"/>
</dbReference>
<feature type="region of interest" description="Disordered" evidence="1">
    <location>
        <begin position="75"/>
        <end position="112"/>
    </location>
</feature>
<keyword evidence="3" id="KW-1185">Reference proteome</keyword>
<protein>
    <submittedName>
        <fullName evidence="2">Adenine nucleotide alpha hydrolases-likesuperfamily protein</fullName>
    </submittedName>
</protein>
<gene>
    <name evidence="2" type="ORF">STAS_08876</name>
</gene>
<evidence type="ECO:0000313" key="2">
    <source>
        <dbReference type="EMBL" id="GER32786.1"/>
    </source>
</evidence>